<keyword evidence="5" id="KW-0010">Activator</keyword>
<proteinExistence type="predicted"/>
<gene>
    <name evidence="8" type="ORF">ABDJ38_07135</name>
</gene>
<organism evidence="8 9">
    <name type="scientific">Aurantiacibacter flavus</name>
    <dbReference type="NCBI Taxonomy" id="3145232"/>
    <lineage>
        <taxon>Bacteria</taxon>
        <taxon>Pseudomonadati</taxon>
        <taxon>Pseudomonadota</taxon>
        <taxon>Alphaproteobacteria</taxon>
        <taxon>Sphingomonadales</taxon>
        <taxon>Erythrobacteraceae</taxon>
        <taxon>Aurantiacibacter</taxon>
    </lineage>
</organism>
<evidence type="ECO:0000313" key="8">
    <source>
        <dbReference type="EMBL" id="MEN7536943.1"/>
    </source>
</evidence>
<evidence type="ECO:0000256" key="6">
    <source>
        <dbReference type="ARBA" id="ARBA00023163"/>
    </source>
</evidence>
<keyword evidence="4" id="KW-0238">DNA-binding</keyword>
<dbReference type="PANTHER" id="PTHR46565">
    <property type="entry name" value="COLD SHOCK DOMAIN PROTEIN 2"/>
    <property type="match status" value="1"/>
</dbReference>
<dbReference type="PROSITE" id="PS51857">
    <property type="entry name" value="CSD_2"/>
    <property type="match status" value="1"/>
</dbReference>
<dbReference type="PIRSF" id="PIRSF002599">
    <property type="entry name" value="Cold_shock_A"/>
    <property type="match status" value="1"/>
</dbReference>
<protein>
    <submittedName>
        <fullName evidence="8">Cold-shock protein</fullName>
    </submittedName>
</protein>
<keyword evidence="6" id="KW-0804">Transcription</keyword>
<comment type="caution">
    <text evidence="8">The sequence shown here is derived from an EMBL/GenBank/DDBJ whole genome shotgun (WGS) entry which is preliminary data.</text>
</comment>
<keyword evidence="2" id="KW-0963">Cytoplasm</keyword>
<evidence type="ECO:0000256" key="3">
    <source>
        <dbReference type="ARBA" id="ARBA00023015"/>
    </source>
</evidence>
<dbReference type="CDD" id="cd04458">
    <property type="entry name" value="CSP_CDS"/>
    <property type="match status" value="1"/>
</dbReference>
<dbReference type="SUPFAM" id="SSF50249">
    <property type="entry name" value="Nucleic acid-binding proteins"/>
    <property type="match status" value="1"/>
</dbReference>
<name>A0ABV0CVQ4_9SPHN</name>
<evidence type="ECO:0000313" key="9">
    <source>
        <dbReference type="Proteomes" id="UP001484535"/>
    </source>
</evidence>
<dbReference type="SMART" id="SM00357">
    <property type="entry name" value="CSP"/>
    <property type="match status" value="1"/>
</dbReference>
<evidence type="ECO:0000259" key="7">
    <source>
        <dbReference type="PROSITE" id="PS51857"/>
    </source>
</evidence>
<sequence>MSKTGSVKFFNADKGYGFIQPDDGSADSFVHITAVQAAGMDTLNADQRLNYEVEQGKNGKASAVNLTPAD</sequence>
<dbReference type="InterPro" id="IPR012156">
    <property type="entry name" value="Cold_shock_CspA"/>
</dbReference>
<dbReference type="Gene3D" id="2.40.50.140">
    <property type="entry name" value="Nucleic acid-binding proteins"/>
    <property type="match status" value="1"/>
</dbReference>
<dbReference type="Proteomes" id="UP001484535">
    <property type="component" value="Unassembled WGS sequence"/>
</dbReference>
<feature type="domain" description="CSD" evidence="7">
    <location>
        <begin position="2"/>
        <end position="68"/>
    </location>
</feature>
<reference evidence="8 9" key="1">
    <citation type="submission" date="2024-05" db="EMBL/GenBank/DDBJ databases">
        <authorList>
            <person name="Park S."/>
        </authorList>
    </citation>
    <scope>NUCLEOTIDE SEQUENCE [LARGE SCALE GENOMIC DNA]</scope>
    <source>
        <strain evidence="8 9">DGU5</strain>
    </source>
</reference>
<evidence type="ECO:0000256" key="5">
    <source>
        <dbReference type="ARBA" id="ARBA00023159"/>
    </source>
</evidence>
<evidence type="ECO:0000256" key="4">
    <source>
        <dbReference type="ARBA" id="ARBA00023125"/>
    </source>
</evidence>
<dbReference type="InterPro" id="IPR002059">
    <property type="entry name" value="CSP_DNA-bd"/>
</dbReference>
<evidence type="ECO:0000256" key="1">
    <source>
        <dbReference type="ARBA" id="ARBA00004496"/>
    </source>
</evidence>
<dbReference type="InterPro" id="IPR011129">
    <property type="entry name" value="CSD"/>
</dbReference>
<evidence type="ECO:0000256" key="2">
    <source>
        <dbReference type="ARBA" id="ARBA00022490"/>
    </source>
</evidence>
<keyword evidence="9" id="KW-1185">Reference proteome</keyword>
<dbReference type="RefSeq" id="WP_346784391.1">
    <property type="nucleotide sequence ID" value="NZ_JBDLBR010000002.1"/>
</dbReference>
<keyword evidence="3" id="KW-0805">Transcription regulation</keyword>
<dbReference type="PANTHER" id="PTHR46565:SF5">
    <property type="entry name" value="COLD SHOCK PROTEIN 2-LIKE"/>
    <property type="match status" value="1"/>
</dbReference>
<comment type="subcellular location">
    <subcellularLocation>
        <location evidence="1">Cytoplasm</location>
    </subcellularLocation>
</comment>
<dbReference type="EMBL" id="JBDLBR010000002">
    <property type="protein sequence ID" value="MEN7536943.1"/>
    <property type="molecule type" value="Genomic_DNA"/>
</dbReference>
<dbReference type="Pfam" id="PF00313">
    <property type="entry name" value="CSD"/>
    <property type="match status" value="1"/>
</dbReference>
<dbReference type="PRINTS" id="PR00050">
    <property type="entry name" value="COLDSHOCK"/>
</dbReference>
<accession>A0ABV0CVQ4</accession>
<dbReference type="InterPro" id="IPR012340">
    <property type="entry name" value="NA-bd_OB-fold"/>
</dbReference>